<proteinExistence type="predicted"/>
<feature type="compositionally biased region" description="Basic residues" evidence="1">
    <location>
        <begin position="17"/>
        <end position="31"/>
    </location>
</feature>
<gene>
    <name evidence="2" type="ORF">HJC23_009195</name>
</gene>
<protein>
    <submittedName>
        <fullName evidence="2">Uncharacterized protein</fullName>
    </submittedName>
</protein>
<dbReference type="AlphaFoldDB" id="A0ABD3NV04"/>
<keyword evidence="3" id="KW-1185">Reference proteome</keyword>
<feature type="region of interest" description="Disordered" evidence="1">
    <location>
        <begin position="16"/>
        <end position="60"/>
    </location>
</feature>
<evidence type="ECO:0000313" key="2">
    <source>
        <dbReference type="EMBL" id="KAL3779258.1"/>
    </source>
</evidence>
<name>A0ABD3NV04_9STRA</name>
<organism evidence="2 3">
    <name type="scientific">Cyclotella cryptica</name>
    <dbReference type="NCBI Taxonomy" id="29204"/>
    <lineage>
        <taxon>Eukaryota</taxon>
        <taxon>Sar</taxon>
        <taxon>Stramenopiles</taxon>
        <taxon>Ochrophyta</taxon>
        <taxon>Bacillariophyta</taxon>
        <taxon>Coscinodiscophyceae</taxon>
        <taxon>Thalassiosirophycidae</taxon>
        <taxon>Stephanodiscales</taxon>
        <taxon>Stephanodiscaceae</taxon>
        <taxon>Cyclotella</taxon>
    </lineage>
</organism>
<dbReference type="Proteomes" id="UP001516023">
    <property type="component" value="Unassembled WGS sequence"/>
</dbReference>
<evidence type="ECO:0000313" key="3">
    <source>
        <dbReference type="Proteomes" id="UP001516023"/>
    </source>
</evidence>
<dbReference type="EMBL" id="JABMIG020000397">
    <property type="protein sequence ID" value="KAL3779258.1"/>
    <property type="molecule type" value="Genomic_DNA"/>
</dbReference>
<comment type="caution">
    <text evidence="2">The sequence shown here is derived from an EMBL/GenBank/DDBJ whole genome shotgun (WGS) entry which is preliminary data.</text>
</comment>
<accession>A0ABD3NV04</accession>
<reference evidence="2 3" key="1">
    <citation type="journal article" date="2020" name="G3 (Bethesda)">
        <title>Improved Reference Genome for Cyclotella cryptica CCMP332, a Model for Cell Wall Morphogenesis, Salinity Adaptation, and Lipid Production in Diatoms (Bacillariophyta).</title>
        <authorList>
            <person name="Roberts W.R."/>
            <person name="Downey K.M."/>
            <person name="Ruck E.C."/>
            <person name="Traller J.C."/>
            <person name="Alverson A.J."/>
        </authorList>
    </citation>
    <scope>NUCLEOTIDE SEQUENCE [LARGE SCALE GENOMIC DNA]</scope>
    <source>
        <strain evidence="2 3">CCMP332</strain>
    </source>
</reference>
<feature type="compositionally biased region" description="Basic residues" evidence="1">
    <location>
        <begin position="46"/>
        <end position="60"/>
    </location>
</feature>
<sequence>MDLVANLAILNYSSKCRNAKHYPQKSRHPKTPHGISDTPNPSFHDRKTHHGSRGRQGRNK</sequence>
<evidence type="ECO:0000256" key="1">
    <source>
        <dbReference type="SAM" id="MobiDB-lite"/>
    </source>
</evidence>